<dbReference type="InterPro" id="IPR036513">
    <property type="entry name" value="STAS_dom_sf"/>
</dbReference>
<keyword evidence="2" id="KW-0175">Coiled coil</keyword>
<dbReference type="HOGENOM" id="CLU_070517_1_0_0"/>
<evidence type="ECO:0000313" key="5">
    <source>
        <dbReference type="Proteomes" id="UP000000263"/>
    </source>
</evidence>
<evidence type="ECO:0000313" key="4">
    <source>
        <dbReference type="EMBL" id="ABU58822.1"/>
    </source>
</evidence>
<accession>A7NMQ1</accession>
<dbReference type="EMBL" id="CP000804">
    <property type="protein sequence ID" value="ABU58822.1"/>
    <property type="molecule type" value="Genomic_DNA"/>
</dbReference>
<evidence type="ECO:0000259" key="3">
    <source>
        <dbReference type="PROSITE" id="PS50801"/>
    </source>
</evidence>
<dbReference type="InterPro" id="IPR002645">
    <property type="entry name" value="STAS_dom"/>
</dbReference>
<feature type="domain" description="STAS" evidence="3">
    <location>
        <begin position="242"/>
        <end position="353"/>
    </location>
</feature>
<feature type="coiled-coil region" evidence="2">
    <location>
        <begin position="183"/>
        <end position="236"/>
    </location>
</feature>
<dbReference type="SUPFAM" id="SSF52091">
    <property type="entry name" value="SpoIIaa-like"/>
    <property type="match status" value="1"/>
</dbReference>
<dbReference type="Gene3D" id="3.30.750.24">
    <property type="entry name" value="STAS domain"/>
    <property type="match status" value="1"/>
</dbReference>
<keyword evidence="5" id="KW-1185">Reference proteome</keyword>
<sequence>MSNEVFTDHYSVVLNRAPFEWSIDEGRLRFFGIPSALLWLNPSLLKILRPLADEIGIPLFRLLVAHSGSFGTAEDYHDVVLALGSTFEEGLLAWGEVISTIGWGRLELPFCDVQRRKAIVRIRNPWELDMQRGQPVNWGCPFLQGKIIGLFTHAFGVPCWADEQNLVIDGEETSVEFHVYESNRTIESEIAVLREARERERQQRLLDEIAAKTLELQKANEERLRLQEEIIEMQARTVAELSTPLIPLNKRVLLMPLIGAFDSQRTQLTVDRLLHGVAEYRASVVILDITGVPIVDTHVASALMQAAQAVRLLGAEVVLTGIRPEVAQTLVGMGVSLQGIVTRGTLQSGIEYASGVQ</sequence>
<dbReference type="PANTHER" id="PTHR33745:SF3">
    <property type="entry name" value="RSBT CO-ANTAGONIST PROTEIN RSBRC"/>
    <property type="match status" value="1"/>
</dbReference>
<keyword evidence="1" id="KW-0597">Phosphoprotein</keyword>
<evidence type="ECO:0000256" key="1">
    <source>
        <dbReference type="ARBA" id="ARBA00022553"/>
    </source>
</evidence>
<organism evidence="4 5">
    <name type="scientific">Roseiflexus castenholzii (strain DSM 13941 / HLO8)</name>
    <dbReference type="NCBI Taxonomy" id="383372"/>
    <lineage>
        <taxon>Bacteria</taxon>
        <taxon>Bacillati</taxon>
        <taxon>Chloroflexota</taxon>
        <taxon>Chloroflexia</taxon>
        <taxon>Chloroflexales</taxon>
        <taxon>Roseiflexineae</taxon>
        <taxon>Roseiflexaceae</taxon>
        <taxon>Roseiflexus</taxon>
    </lineage>
</organism>
<dbReference type="eggNOG" id="COG1366">
    <property type="taxonomic scope" value="Bacteria"/>
</dbReference>
<dbReference type="InterPro" id="IPR051932">
    <property type="entry name" value="Bact_StressResp_Reg"/>
</dbReference>
<proteinExistence type="predicted"/>
<protein>
    <submittedName>
        <fullName evidence="4">Anti-sigma-factor antagonist</fullName>
    </submittedName>
</protein>
<reference evidence="4 5" key="1">
    <citation type="submission" date="2007-08" db="EMBL/GenBank/DDBJ databases">
        <title>Complete sequence of Roseiflexus castenholzii DSM 13941.</title>
        <authorList>
            <consortium name="US DOE Joint Genome Institute"/>
            <person name="Copeland A."/>
            <person name="Lucas S."/>
            <person name="Lapidus A."/>
            <person name="Barry K."/>
            <person name="Glavina del Rio T."/>
            <person name="Dalin E."/>
            <person name="Tice H."/>
            <person name="Pitluck S."/>
            <person name="Thompson L.S."/>
            <person name="Brettin T."/>
            <person name="Bruce D."/>
            <person name="Detter J.C."/>
            <person name="Han C."/>
            <person name="Tapia R."/>
            <person name="Schmutz J."/>
            <person name="Larimer F."/>
            <person name="Land M."/>
            <person name="Hauser L."/>
            <person name="Kyrpides N."/>
            <person name="Mikhailova N."/>
            <person name="Bryant D.A."/>
            <person name="Hanada S."/>
            <person name="Tsukatani Y."/>
            <person name="Richardson P."/>
        </authorList>
    </citation>
    <scope>NUCLEOTIDE SEQUENCE [LARGE SCALE GENOMIC DNA]</scope>
    <source>
        <strain evidence="5">DSM 13941 / HLO8</strain>
    </source>
</reference>
<gene>
    <name evidence="4" type="ordered locus">Rcas_2751</name>
</gene>
<dbReference type="PROSITE" id="PS50801">
    <property type="entry name" value="STAS"/>
    <property type="match status" value="1"/>
</dbReference>
<dbReference type="KEGG" id="rca:Rcas_2751"/>
<dbReference type="AlphaFoldDB" id="A7NMQ1"/>
<evidence type="ECO:0000256" key="2">
    <source>
        <dbReference type="SAM" id="Coils"/>
    </source>
</evidence>
<name>A7NMQ1_ROSCS</name>
<dbReference type="Proteomes" id="UP000000263">
    <property type="component" value="Chromosome"/>
</dbReference>
<dbReference type="STRING" id="383372.Rcas_2751"/>
<dbReference type="RefSeq" id="WP_012121246.1">
    <property type="nucleotide sequence ID" value="NC_009767.1"/>
</dbReference>
<dbReference type="CDD" id="cd07041">
    <property type="entry name" value="STAS_RsbR_RsbS_like"/>
    <property type="match status" value="1"/>
</dbReference>
<dbReference type="Pfam" id="PF01740">
    <property type="entry name" value="STAS"/>
    <property type="match status" value="1"/>
</dbReference>
<dbReference type="PANTHER" id="PTHR33745">
    <property type="entry name" value="RSBT ANTAGONIST PROTEIN RSBS-RELATED"/>
    <property type="match status" value="1"/>
</dbReference>